<dbReference type="GO" id="GO:1901605">
    <property type="term" value="P:alpha-amino acid metabolic process"/>
    <property type="evidence" value="ECO:0007669"/>
    <property type="project" value="UniProtKB-ARBA"/>
</dbReference>
<dbReference type="Proteomes" id="UP000580051">
    <property type="component" value="Unassembled WGS sequence"/>
</dbReference>
<gene>
    <name evidence="1" type="ORF">HKBW3S06_01272</name>
</gene>
<evidence type="ECO:0000313" key="1">
    <source>
        <dbReference type="EMBL" id="GFP22045.1"/>
    </source>
</evidence>
<accession>A0A6V8NP34</accession>
<sequence length="41" mass="4739">MKFDSVVILPEEMSRERFEQIERYGGRVIKTPGGEANVKEI</sequence>
<evidence type="ECO:0000313" key="2">
    <source>
        <dbReference type="Proteomes" id="UP000580051"/>
    </source>
</evidence>
<dbReference type="AlphaFoldDB" id="A0A6V8NP34"/>
<dbReference type="SUPFAM" id="SSF53686">
    <property type="entry name" value="Tryptophan synthase beta subunit-like PLP-dependent enzymes"/>
    <property type="match status" value="1"/>
</dbReference>
<comment type="caution">
    <text evidence="1">The sequence shown here is derived from an EMBL/GenBank/DDBJ whole genome shotgun (WGS) entry which is preliminary data.</text>
</comment>
<feature type="non-terminal residue" evidence="1">
    <location>
        <position position="41"/>
    </location>
</feature>
<dbReference type="InterPro" id="IPR036052">
    <property type="entry name" value="TrpB-like_PALP_sf"/>
</dbReference>
<proteinExistence type="predicted"/>
<organism evidence="1 2">
    <name type="scientific">Candidatus Hakubella thermalkaliphila</name>
    <dbReference type="NCBI Taxonomy" id="2754717"/>
    <lineage>
        <taxon>Bacteria</taxon>
        <taxon>Bacillati</taxon>
        <taxon>Actinomycetota</taxon>
        <taxon>Actinomycetota incertae sedis</taxon>
        <taxon>Candidatus Hakubellales</taxon>
        <taxon>Candidatus Hakubellaceae</taxon>
        <taxon>Candidatus Hakubella</taxon>
    </lineage>
</organism>
<dbReference type="EMBL" id="BLRV01000188">
    <property type="protein sequence ID" value="GFP22045.1"/>
    <property type="molecule type" value="Genomic_DNA"/>
</dbReference>
<protein>
    <submittedName>
        <fullName evidence="1">Uncharacterized protein</fullName>
    </submittedName>
</protein>
<dbReference type="Gene3D" id="3.40.50.1100">
    <property type="match status" value="1"/>
</dbReference>
<reference evidence="1 2" key="1">
    <citation type="journal article" date="2020" name="Front. Microbiol.">
        <title>Single-cell genomics of novel Actinobacteria with the Wood-Ljungdahl pathway discovered in a serpentinizing system.</title>
        <authorList>
            <person name="Merino N."/>
            <person name="Kawai M."/>
            <person name="Boyd E.S."/>
            <person name="Colman D.R."/>
            <person name="McGlynn S.E."/>
            <person name="Nealson K.H."/>
            <person name="Kurokawa K."/>
            <person name="Hongoh Y."/>
        </authorList>
    </citation>
    <scope>NUCLEOTIDE SEQUENCE [LARGE SCALE GENOMIC DNA]</scope>
    <source>
        <strain evidence="1 2">S06</strain>
    </source>
</reference>
<name>A0A6V8NP34_9ACTN</name>